<proteinExistence type="predicted"/>
<dbReference type="SUPFAM" id="SSF50998">
    <property type="entry name" value="Quinoprotein alcohol dehydrogenase-like"/>
    <property type="match status" value="1"/>
</dbReference>
<evidence type="ECO:0000313" key="1">
    <source>
        <dbReference type="EMBL" id="MDQ0681410.1"/>
    </source>
</evidence>
<dbReference type="RefSeq" id="WP_307039427.1">
    <property type="nucleotide sequence ID" value="NZ_JAUSYA010000001.1"/>
</dbReference>
<evidence type="ECO:0000313" key="2">
    <source>
        <dbReference type="Proteomes" id="UP001243364"/>
    </source>
</evidence>
<dbReference type="Proteomes" id="UP001243364">
    <property type="component" value="Unassembled WGS sequence"/>
</dbReference>
<dbReference type="EMBL" id="JAUSYA010000001">
    <property type="protein sequence ID" value="MDQ0681410.1"/>
    <property type="molecule type" value="Genomic_DNA"/>
</dbReference>
<reference evidence="1 2" key="1">
    <citation type="submission" date="2023-07" db="EMBL/GenBank/DDBJ databases">
        <title>Comparative genomics of wheat-associated soil bacteria to identify genetic determinants of phenazine resistance.</title>
        <authorList>
            <person name="Mouncey N."/>
        </authorList>
    </citation>
    <scope>NUCLEOTIDE SEQUENCE [LARGE SCALE GENOMIC DNA]</scope>
    <source>
        <strain evidence="1 2">W4I19-2</strain>
    </source>
</reference>
<comment type="caution">
    <text evidence="1">The sequence shown here is derived from an EMBL/GenBank/DDBJ whole genome shotgun (WGS) entry which is preliminary data.</text>
</comment>
<sequence length="314" mass="34314">MDQLLHHPQMITRLVDGRICAYDLAAGGRGVLSPVLVCRPSADEDVVDHAVAAGLAHVYYTTLDGVVCTTADGAEVWRSGFEPRSGRRFGHRPSCVLSSDGLVVWVYRPDAMAGRDRADQWVALDAGTGSVVAQADLRTVGHGGQQWLHPAGEEVLLDVGEGQDGSVMYRASLAGDGMELIGYPWDDRCLIALSPDGHHFMTVHHEQADVAVHAYPEGEVRFALSVDAFGHDPGEVYVEWSGGYLSPDTLIVTLGGETEDEEEWFRHYRVDARSGQVRTEFDARTDNPYDMRPLGDGSWLTTDASGHPIRWTDS</sequence>
<protein>
    <submittedName>
        <fullName evidence="1">Uncharacterized protein</fullName>
    </submittedName>
</protein>
<gene>
    <name evidence="1" type="ORF">QFZ56_000373</name>
</gene>
<name>A0ABU0PSN8_STRAH</name>
<accession>A0ABU0PSN8</accession>
<keyword evidence="2" id="KW-1185">Reference proteome</keyword>
<dbReference type="InterPro" id="IPR011047">
    <property type="entry name" value="Quinoprotein_ADH-like_sf"/>
</dbReference>
<organism evidence="1 2">
    <name type="scientific">Streptomyces achromogenes</name>
    <dbReference type="NCBI Taxonomy" id="67255"/>
    <lineage>
        <taxon>Bacteria</taxon>
        <taxon>Bacillati</taxon>
        <taxon>Actinomycetota</taxon>
        <taxon>Actinomycetes</taxon>
        <taxon>Kitasatosporales</taxon>
        <taxon>Streptomycetaceae</taxon>
        <taxon>Streptomyces</taxon>
    </lineage>
</organism>